<dbReference type="RefSeq" id="WP_188216573.1">
    <property type="nucleotide sequence ID" value="NZ_BAABGH010000007.1"/>
</dbReference>
<accession>A0A8J6UB83</accession>
<dbReference type="InterPro" id="IPR032508">
    <property type="entry name" value="FecR_C"/>
</dbReference>
<feature type="transmembrane region" description="Helical" evidence="1">
    <location>
        <begin position="83"/>
        <end position="102"/>
    </location>
</feature>
<dbReference type="Pfam" id="PF16344">
    <property type="entry name" value="FecR_C"/>
    <property type="match status" value="1"/>
</dbReference>
<protein>
    <submittedName>
        <fullName evidence="4">FecR family protein</fullName>
    </submittedName>
</protein>
<keyword evidence="5" id="KW-1185">Reference proteome</keyword>
<dbReference type="Gene3D" id="2.60.120.1440">
    <property type="match status" value="1"/>
</dbReference>
<dbReference type="InterPro" id="IPR006860">
    <property type="entry name" value="FecR"/>
</dbReference>
<dbReference type="PANTHER" id="PTHR30273">
    <property type="entry name" value="PERIPLASMIC SIGNAL SENSOR AND SIGMA FACTOR ACTIVATOR FECR-RELATED"/>
    <property type="match status" value="1"/>
</dbReference>
<reference evidence="4" key="1">
    <citation type="journal article" date="2013" name="Int. J. Syst. Evol. Microbiol.">
        <title>Aestuariibaculum suncheonense gen. nov., sp. nov., a marine bacterium of the family Flavobacteriaceae isolated from a tidal flat and emended descriptions of the genera Gaetbulibacter and Tamlana.</title>
        <authorList>
            <person name="Jeong S.H."/>
            <person name="Park M.S."/>
            <person name="Jin H.M."/>
            <person name="Lee K."/>
            <person name="Park W."/>
            <person name="Jeon C.O."/>
        </authorList>
    </citation>
    <scope>NUCLEOTIDE SEQUENCE</scope>
    <source>
        <strain evidence="4">SC17</strain>
    </source>
</reference>
<reference evidence="4" key="2">
    <citation type="submission" date="2020-09" db="EMBL/GenBank/DDBJ databases">
        <authorList>
            <person name="Wu Z."/>
        </authorList>
    </citation>
    <scope>NUCLEOTIDE SEQUENCE</scope>
    <source>
        <strain evidence="4">SC17</strain>
    </source>
</reference>
<comment type="caution">
    <text evidence="4">The sequence shown here is derived from an EMBL/GenBank/DDBJ whole genome shotgun (WGS) entry which is preliminary data.</text>
</comment>
<evidence type="ECO:0000313" key="5">
    <source>
        <dbReference type="Proteomes" id="UP000602057"/>
    </source>
</evidence>
<feature type="domain" description="FecR protein" evidence="2">
    <location>
        <begin position="176"/>
        <end position="274"/>
    </location>
</feature>
<sequence length="388" mass="44229">MTERDKKASVKFLANEANIDDLAHLNEWLKDSKNNQLFKDYIKSNYLMDSGMNSFNSEIFKKNYLKIIREEKRKERRLKIYRWSGYAAAIVVVALLIGNFVFNGLVGNSKDELVPVVVNNNIKPGENKAVLTLDDGEEIIFTKGASMQTQDAISNGEELVYKPNESTSKKIVFNTLTIPRGGQFFVKLSDGTQVWLNSESQLKYPVNFIEGQTREVELVYGEAYFNVSHSSEHLGSHFKVLNNSQEVEVLGTTFNIKAYKEESIIYTTLVSGKVFLKTNAVQQNLIPGEQIELIKSNGELIKRKVNTSTVISWIDGNFDFNDVPLGEIMKVLSRWYDMDVKFQNESIKYQRFTGRLSKNHTIEDILTSIKGAEIINSYEISNKQLIIK</sequence>
<dbReference type="PANTHER" id="PTHR30273:SF2">
    <property type="entry name" value="PROTEIN FECR"/>
    <property type="match status" value="1"/>
</dbReference>
<proteinExistence type="predicted"/>
<name>A0A8J6UB83_9FLAO</name>
<dbReference type="InterPro" id="IPR012373">
    <property type="entry name" value="Ferrdict_sens_TM"/>
</dbReference>
<dbReference type="GO" id="GO:0016989">
    <property type="term" value="F:sigma factor antagonist activity"/>
    <property type="evidence" value="ECO:0007669"/>
    <property type="project" value="TreeGrafter"/>
</dbReference>
<evidence type="ECO:0000259" key="2">
    <source>
        <dbReference type="Pfam" id="PF04773"/>
    </source>
</evidence>
<dbReference type="AlphaFoldDB" id="A0A8J6UB83"/>
<organism evidence="4 5">
    <name type="scientific">Aestuariibaculum suncheonense</name>
    <dbReference type="NCBI Taxonomy" id="1028745"/>
    <lineage>
        <taxon>Bacteria</taxon>
        <taxon>Pseudomonadati</taxon>
        <taxon>Bacteroidota</taxon>
        <taxon>Flavobacteriia</taxon>
        <taxon>Flavobacteriales</taxon>
        <taxon>Flavobacteriaceae</taxon>
    </lineage>
</organism>
<keyword evidence="1" id="KW-0812">Transmembrane</keyword>
<dbReference type="Pfam" id="PF04773">
    <property type="entry name" value="FecR"/>
    <property type="match status" value="1"/>
</dbReference>
<dbReference type="Gene3D" id="3.55.50.30">
    <property type="match status" value="1"/>
</dbReference>
<dbReference type="Proteomes" id="UP000602057">
    <property type="component" value="Unassembled WGS sequence"/>
</dbReference>
<evidence type="ECO:0000256" key="1">
    <source>
        <dbReference type="SAM" id="Phobius"/>
    </source>
</evidence>
<feature type="domain" description="Protein FecR C-terminal" evidence="3">
    <location>
        <begin position="318"/>
        <end position="387"/>
    </location>
</feature>
<keyword evidence="1" id="KW-0472">Membrane</keyword>
<keyword evidence="1" id="KW-1133">Transmembrane helix</keyword>
<evidence type="ECO:0000259" key="3">
    <source>
        <dbReference type="Pfam" id="PF16344"/>
    </source>
</evidence>
<gene>
    <name evidence="4" type="ORF">ICJ84_11585</name>
</gene>
<dbReference type="EMBL" id="JACVXC010000004">
    <property type="protein sequence ID" value="MBD0836083.1"/>
    <property type="molecule type" value="Genomic_DNA"/>
</dbReference>
<evidence type="ECO:0000313" key="4">
    <source>
        <dbReference type="EMBL" id="MBD0836083.1"/>
    </source>
</evidence>